<reference evidence="2 3" key="1">
    <citation type="journal article" date="2020" name="Genomics">
        <title>Complete, high-quality genomes from long-read metagenomic sequencing of two wolf lichen thalli reveals enigmatic genome architecture.</title>
        <authorList>
            <person name="McKenzie S.K."/>
            <person name="Walston R.F."/>
            <person name="Allen J.L."/>
        </authorList>
    </citation>
    <scope>NUCLEOTIDE SEQUENCE [LARGE SCALE GENOMIC DNA]</scope>
    <source>
        <strain evidence="2">WasteWater1</strain>
    </source>
</reference>
<proteinExistence type="predicted"/>
<feature type="region of interest" description="Disordered" evidence="1">
    <location>
        <begin position="351"/>
        <end position="384"/>
    </location>
</feature>
<feature type="compositionally biased region" description="Low complexity" evidence="1">
    <location>
        <begin position="356"/>
        <end position="381"/>
    </location>
</feature>
<feature type="compositionally biased region" description="Polar residues" evidence="1">
    <location>
        <begin position="313"/>
        <end position="322"/>
    </location>
</feature>
<evidence type="ECO:0000313" key="3">
    <source>
        <dbReference type="Proteomes" id="UP000593566"/>
    </source>
</evidence>
<name>A0A8H6FHQ9_9LECA</name>
<feature type="compositionally biased region" description="Basic and acidic residues" evidence="1">
    <location>
        <begin position="21"/>
        <end position="33"/>
    </location>
</feature>
<feature type="compositionally biased region" description="Polar residues" evidence="1">
    <location>
        <begin position="489"/>
        <end position="504"/>
    </location>
</feature>
<sequence>MPRTRPQLSITLPRNFTFHYTEGEEPKTPEREVPIPVPQSPRPSNAYRFKRRSRPGVNSIFQDNKDSISSSDIPVPTIETPIVVEPTRPVVQQRATEPAEGYLAPFATRPFMTLPRTPIQQQRRLALADGWNASIHQDLGDSITRPMSTCSLLSDSSDDSNGSLTSYPAGDGSCTSPESDAPDPFKFASIRKSKAKQWATLARNDDSIQSGLSTKQVRVNWTPEMDKHLWSIYHVYLQDPTVTPFKMLPGTAPPLGVCHRVAREAKRSWRGAKTSLRNPSSMISPPNVDDRFKAAATFARRPGSPDTIRADRSGSNTPTGSATVKAPLWPKSSSSTRRRLRHLCKSKPTIAPHYQRLLQSRSPSPFSSSSRTQSRSQSRLSEVCSPFEKQTSSFNTRDIQLSLTTSTAASMQPHGPLAKLGSEDATCSQPQQEWFNEPPVPWASPTAIPSDVIDIDVGGNEEPMLAPPPLGSPFGYHTWGPSRSRQRIRPSTSRIHSSDASTLGPSLRSPVRFSDTFPYPGVQKRRALYPLEDELSPGGSNMQQSLLDNLFGSPAEGRHRRVRSRGFSLGDVNTPNPLESLFTPPHSREGMAGIPDATPPGPSSGPAEPRTPIRTIRRLGSPFHLVPATPSRGSSRHLATMSLGGHEHFTSIGETLGQANKSRLHNPT</sequence>
<comment type="caution">
    <text evidence="2">The sequence shown here is derived from an EMBL/GenBank/DDBJ whole genome shotgun (WGS) entry which is preliminary data.</text>
</comment>
<feature type="compositionally biased region" description="Low complexity" evidence="1">
    <location>
        <begin position="150"/>
        <end position="166"/>
    </location>
</feature>
<feature type="compositionally biased region" description="Polar residues" evidence="1">
    <location>
        <begin position="59"/>
        <end position="72"/>
    </location>
</feature>
<feature type="region of interest" description="Disordered" evidence="1">
    <location>
        <begin position="585"/>
        <end position="612"/>
    </location>
</feature>
<keyword evidence="3" id="KW-1185">Reference proteome</keyword>
<organism evidence="2 3">
    <name type="scientific">Letharia lupina</name>
    <dbReference type="NCBI Taxonomy" id="560253"/>
    <lineage>
        <taxon>Eukaryota</taxon>
        <taxon>Fungi</taxon>
        <taxon>Dikarya</taxon>
        <taxon>Ascomycota</taxon>
        <taxon>Pezizomycotina</taxon>
        <taxon>Lecanoromycetes</taxon>
        <taxon>OSLEUM clade</taxon>
        <taxon>Lecanoromycetidae</taxon>
        <taxon>Lecanorales</taxon>
        <taxon>Lecanorineae</taxon>
        <taxon>Parmeliaceae</taxon>
        <taxon>Letharia</taxon>
    </lineage>
</organism>
<feature type="region of interest" description="Disordered" evidence="1">
    <location>
        <begin position="150"/>
        <end position="184"/>
    </location>
</feature>
<evidence type="ECO:0000313" key="2">
    <source>
        <dbReference type="EMBL" id="KAF6228289.1"/>
    </source>
</evidence>
<evidence type="ECO:0000256" key="1">
    <source>
        <dbReference type="SAM" id="MobiDB-lite"/>
    </source>
</evidence>
<feature type="region of interest" description="Disordered" evidence="1">
    <location>
        <begin position="298"/>
        <end position="338"/>
    </location>
</feature>
<dbReference type="GeneID" id="59336416"/>
<dbReference type="Proteomes" id="UP000593566">
    <property type="component" value="Unassembled WGS sequence"/>
</dbReference>
<protein>
    <submittedName>
        <fullName evidence="2">Uncharacterized protein</fullName>
    </submittedName>
</protein>
<dbReference type="EMBL" id="JACCJB010000004">
    <property type="protein sequence ID" value="KAF6228289.1"/>
    <property type="molecule type" value="Genomic_DNA"/>
</dbReference>
<dbReference type="RefSeq" id="XP_037156223.1">
    <property type="nucleotide sequence ID" value="XM_037298887.1"/>
</dbReference>
<dbReference type="AlphaFoldDB" id="A0A8H6FHQ9"/>
<feature type="region of interest" description="Disordered" evidence="1">
    <location>
        <begin position="481"/>
        <end position="509"/>
    </location>
</feature>
<gene>
    <name evidence="2" type="ORF">HO133_008019</name>
</gene>
<accession>A0A8H6FHQ9</accession>
<feature type="region of interest" description="Disordered" evidence="1">
    <location>
        <begin position="18"/>
        <end position="73"/>
    </location>
</feature>